<name>A0AAJ4UXR5_9BACT</name>
<dbReference type="Proteomes" id="UP000272781">
    <property type="component" value="Unassembled WGS sequence"/>
</dbReference>
<dbReference type="EMBL" id="CP027432">
    <property type="protein sequence ID" value="QCI27874.1"/>
    <property type="molecule type" value="Genomic_DNA"/>
</dbReference>
<dbReference type="InterPro" id="IPR028976">
    <property type="entry name" value="CheC-like_sf"/>
</dbReference>
<evidence type="ECO:0000256" key="1">
    <source>
        <dbReference type="ARBA" id="ARBA00022500"/>
    </source>
</evidence>
<accession>A0AAJ4UXR5</accession>
<dbReference type="RefSeq" id="WP_123352333.1">
    <property type="nucleotide sequence ID" value="NZ_CP027432.2"/>
</dbReference>
<reference evidence="5" key="1">
    <citation type="submission" date="2018-03" db="EMBL/GenBank/DDBJ databases">
        <title>A comparative analysis of the Nautiliaceae.</title>
        <authorList>
            <person name="Grosche A."/>
            <person name="Smedile F."/>
            <person name="Vetriani C."/>
        </authorList>
    </citation>
    <scope>NUCLEOTIDE SEQUENCE [LARGE SCALE GENOMIC DNA]</scope>
    <source>
        <strain evidence="5">TB6</strain>
    </source>
</reference>
<dbReference type="EMBL" id="RJVK01000002">
    <property type="protein sequence ID" value="ROR39948.1"/>
    <property type="molecule type" value="Genomic_DNA"/>
</dbReference>
<proteinExistence type="predicted"/>
<evidence type="ECO:0000313" key="3">
    <source>
        <dbReference type="EMBL" id="ROR39948.1"/>
    </source>
</evidence>
<dbReference type="AlphaFoldDB" id="A0AAJ4UXR5"/>
<sequence>MFDVINESAKEFASSLGAQLTECNEKNLRGYVSKISISGDENYDIYLVLPKDKLDLVSELFFGDTEYDVDDLSNEIANLIIGASKVKALDKNIKFDISVPEFLGEYKSIDYDNMYCFKLNGRDFYILLKER</sequence>
<keyword evidence="5" id="KW-1185">Reference proteome</keyword>
<reference evidence="3 4" key="2">
    <citation type="submission" date="2018-11" db="EMBL/GenBank/DDBJ databases">
        <title>Genomic Encyclopedia of Type Strains, Phase IV (KMG-IV): sequencing the most valuable type-strain genomes for metagenomic binning, comparative biology and taxonomic classification.</title>
        <authorList>
            <person name="Goeker M."/>
        </authorList>
    </citation>
    <scope>NUCLEOTIDE SEQUENCE [LARGE SCALE GENOMIC DNA]</scope>
    <source>
        <strain evidence="3 4">DSM 27783</strain>
    </source>
</reference>
<evidence type="ECO:0008006" key="6">
    <source>
        <dbReference type="Google" id="ProtNLM"/>
    </source>
</evidence>
<reference evidence="2" key="3">
    <citation type="submission" date="2019-06" db="EMBL/GenBank/DDBJ databases">
        <title>A comparative analysis of the Nautiliaceae.</title>
        <authorList>
            <person name="Grosche A."/>
            <person name="Smedile F."/>
            <person name="Vetriani C."/>
        </authorList>
    </citation>
    <scope>NUCLEOTIDE SEQUENCE</scope>
    <source>
        <strain evidence="2">TB6</strain>
    </source>
</reference>
<protein>
    <recommendedName>
        <fullName evidence="6">Chemotaxis phosphatase CheX-like domain-containing protein</fullName>
    </recommendedName>
</protein>
<evidence type="ECO:0000313" key="5">
    <source>
        <dbReference type="Proteomes" id="UP000298805"/>
    </source>
</evidence>
<dbReference type="Proteomes" id="UP000298805">
    <property type="component" value="Chromosome"/>
</dbReference>
<gene>
    <name evidence="2" type="ORF">C6V80_02505</name>
    <name evidence="3" type="ORF">EDC58_0927</name>
</gene>
<evidence type="ECO:0000313" key="2">
    <source>
        <dbReference type="EMBL" id="QCI27874.1"/>
    </source>
</evidence>
<dbReference type="GO" id="GO:0006935">
    <property type="term" value="P:chemotaxis"/>
    <property type="evidence" value="ECO:0007669"/>
    <property type="project" value="UniProtKB-KW"/>
</dbReference>
<organism evidence="3 4">
    <name type="scientific">Caminibacter pacificus</name>
    <dbReference type="NCBI Taxonomy" id="1424653"/>
    <lineage>
        <taxon>Bacteria</taxon>
        <taxon>Pseudomonadati</taxon>
        <taxon>Campylobacterota</taxon>
        <taxon>Epsilonproteobacteria</taxon>
        <taxon>Nautiliales</taxon>
        <taxon>Nautiliaceae</taxon>
        <taxon>Caminibacter</taxon>
    </lineage>
</organism>
<evidence type="ECO:0000313" key="4">
    <source>
        <dbReference type="Proteomes" id="UP000272781"/>
    </source>
</evidence>
<dbReference type="SUPFAM" id="SSF103039">
    <property type="entry name" value="CheC-like"/>
    <property type="match status" value="1"/>
</dbReference>
<dbReference type="Gene3D" id="3.40.1550.10">
    <property type="entry name" value="CheC-like"/>
    <property type="match status" value="1"/>
</dbReference>
<keyword evidence="1" id="KW-0145">Chemotaxis</keyword>